<dbReference type="AlphaFoldDB" id="A0A9P5PEN7"/>
<evidence type="ECO:0000313" key="2">
    <source>
        <dbReference type="EMBL" id="KAF9060785.1"/>
    </source>
</evidence>
<reference evidence="2" key="1">
    <citation type="submission" date="2020-11" db="EMBL/GenBank/DDBJ databases">
        <authorList>
            <consortium name="DOE Joint Genome Institute"/>
            <person name="Ahrendt S."/>
            <person name="Riley R."/>
            <person name="Andreopoulos W."/>
            <person name="Labutti K."/>
            <person name="Pangilinan J."/>
            <person name="Ruiz-Duenas F.J."/>
            <person name="Barrasa J.M."/>
            <person name="Sanchez-Garcia M."/>
            <person name="Camarero S."/>
            <person name="Miyauchi S."/>
            <person name="Serrano A."/>
            <person name="Linde D."/>
            <person name="Babiker R."/>
            <person name="Drula E."/>
            <person name="Ayuso-Fernandez I."/>
            <person name="Pacheco R."/>
            <person name="Padilla G."/>
            <person name="Ferreira P."/>
            <person name="Barriuso J."/>
            <person name="Kellner H."/>
            <person name="Castanera R."/>
            <person name="Alfaro M."/>
            <person name="Ramirez L."/>
            <person name="Pisabarro A.G."/>
            <person name="Kuo A."/>
            <person name="Tritt A."/>
            <person name="Lipzen A."/>
            <person name="He G."/>
            <person name="Yan M."/>
            <person name="Ng V."/>
            <person name="Cullen D."/>
            <person name="Martin F."/>
            <person name="Rosso M.-N."/>
            <person name="Henrissat B."/>
            <person name="Hibbett D."/>
            <person name="Martinez A.T."/>
            <person name="Grigoriev I.V."/>
        </authorList>
    </citation>
    <scope>NUCLEOTIDE SEQUENCE</scope>
    <source>
        <strain evidence="2">AH 40177</strain>
    </source>
</reference>
<comment type="caution">
    <text evidence="2">The sequence shown here is derived from an EMBL/GenBank/DDBJ whole genome shotgun (WGS) entry which is preliminary data.</text>
</comment>
<name>A0A9P5PEN7_9AGAR</name>
<sequence length="197" mass="21707">MALSVLLMRTARPSTSPNISYASMPSRLMQPVKTSIARCALYFFLVKLDDLYAPLLSKHLDDQDKCCNPYPSLPALHKHHSVNSATESSPTKRRKRSLTLANTPPPPAPSPPNDLQSDVPSGAYFTRPPCEINDPLLPDASDDDIVSFFTGLKDATVGFKGVILYDESKTSAGIFTHFTAIDLAILIQQLRDQIFPY</sequence>
<dbReference type="EMBL" id="JADNRY010000227">
    <property type="protein sequence ID" value="KAF9060785.1"/>
    <property type="molecule type" value="Genomic_DNA"/>
</dbReference>
<evidence type="ECO:0000313" key="3">
    <source>
        <dbReference type="Proteomes" id="UP000772434"/>
    </source>
</evidence>
<gene>
    <name evidence="2" type="ORF">BDP27DRAFT_1370218</name>
</gene>
<feature type="region of interest" description="Disordered" evidence="1">
    <location>
        <begin position="77"/>
        <end position="120"/>
    </location>
</feature>
<evidence type="ECO:0000256" key="1">
    <source>
        <dbReference type="SAM" id="MobiDB-lite"/>
    </source>
</evidence>
<feature type="compositionally biased region" description="Pro residues" evidence="1">
    <location>
        <begin position="103"/>
        <end position="112"/>
    </location>
</feature>
<keyword evidence="3" id="KW-1185">Reference proteome</keyword>
<dbReference type="OrthoDB" id="2871983at2759"/>
<dbReference type="Proteomes" id="UP000772434">
    <property type="component" value="Unassembled WGS sequence"/>
</dbReference>
<accession>A0A9P5PEN7</accession>
<organism evidence="2 3">
    <name type="scientific">Rhodocollybia butyracea</name>
    <dbReference type="NCBI Taxonomy" id="206335"/>
    <lineage>
        <taxon>Eukaryota</taxon>
        <taxon>Fungi</taxon>
        <taxon>Dikarya</taxon>
        <taxon>Basidiomycota</taxon>
        <taxon>Agaricomycotina</taxon>
        <taxon>Agaricomycetes</taxon>
        <taxon>Agaricomycetidae</taxon>
        <taxon>Agaricales</taxon>
        <taxon>Marasmiineae</taxon>
        <taxon>Omphalotaceae</taxon>
        <taxon>Rhodocollybia</taxon>
    </lineage>
</organism>
<proteinExistence type="predicted"/>
<protein>
    <submittedName>
        <fullName evidence="2">Uncharacterized protein</fullName>
    </submittedName>
</protein>